<protein>
    <recommendedName>
        <fullName evidence="2">AsmA-like C-terminal domain-containing protein</fullName>
    </recommendedName>
</protein>
<sequence>MFKNKRRLVLSAISIAVALAAVFYLLCYLASIQAARIFNEVVAEQRVMKGTLTVEALSANIFGTVSFDNLVWKDDAGTLLASIPQGSFKVRPLDIITKRFNSETVTYVEVKDAVVNINFDDKMYWQQIDVFKPPKTKNETTNMQLKEFHVKLVLINSNIETHADRRDFKFRNVNATINFNSRKRLTMDFQCGNVSGTFEADALRLNGGVDLTKPVGVYDNISFNVTNCNMSAFGIGNGENEKGTVQAVINGNLPTPVITGTLNMKKLKITPMYFSNVQGSFKYENGAIDVPEVDARVFAGKVKANGYYNIDDRSYGIDLIGTGLHGDIGLNDPQLHCLVDIDAHLRSDGKPKNLLIYGDFKSGEGSYGLIDFDSLQGTITSQHGILDFRDVYIMIDGDAIYAPYLRIVNGKLKLGSIYYESDEGKRKKLM</sequence>
<reference evidence="1" key="1">
    <citation type="submission" date="2019-08" db="EMBL/GenBank/DDBJ databases">
        <authorList>
            <person name="Kucharzyk K."/>
            <person name="Murdoch R.W."/>
            <person name="Higgins S."/>
            <person name="Loffler F."/>
        </authorList>
    </citation>
    <scope>NUCLEOTIDE SEQUENCE</scope>
</reference>
<comment type="caution">
    <text evidence="1">The sequence shown here is derived from an EMBL/GenBank/DDBJ whole genome shotgun (WGS) entry which is preliminary data.</text>
</comment>
<gene>
    <name evidence="1" type="ORF">SDC9_84633</name>
</gene>
<organism evidence="1">
    <name type="scientific">bioreactor metagenome</name>
    <dbReference type="NCBI Taxonomy" id="1076179"/>
    <lineage>
        <taxon>unclassified sequences</taxon>
        <taxon>metagenomes</taxon>
        <taxon>ecological metagenomes</taxon>
    </lineage>
</organism>
<dbReference type="EMBL" id="VSSQ01008141">
    <property type="protein sequence ID" value="MPM38010.1"/>
    <property type="molecule type" value="Genomic_DNA"/>
</dbReference>
<accession>A0A644ZAU3</accession>
<proteinExistence type="predicted"/>
<evidence type="ECO:0008006" key="2">
    <source>
        <dbReference type="Google" id="ProtNLM"/>
    </source>
</evidence>
<name>A0A644ZAU3_9ZZZZ</name>
<evidence type="ECO:0000313" key="1">
    <source>
        <dbReference type="EMBL" id="MPM38010.1"/>
    </source>
</evidence>
<dbReference type="AlphaFoldDB" id="A0A644ZAU3"/>